<dbReference type="GO" id="GO:1990904">
    <property type="term" value="C:ribonucleoprotein complex"/>
    <property type="evidence" value="ECO:0007669"/>
    <property type="project" value="UniProtKB-KW"/>
</dbReference>
<evidence type="ECO:0000256" key="2">
    <source>
        <dbReference type="ARBA" id="ARBA00022980"/>
    </source>
</evidence>
<feature type="compositionally biased region" description="Basic and acidic residues" evidence="4">
    <location>
        <begin position="353"/>
        <end position="370"/>
    </location>
</feature>
<dbReference type="GO" id="GO:0005840">
    <property type="term" value="C:ribosome"/>
    <property type="evidence" value="ECO:0007669"/>
    <property type="project" value="UniProtKB-KW"/>
</dbReference>
<keyword evidence="6" id="KW-1185">Reference proteome</keyword>
<protein>
    <submittedName>
        <fullName evidence="5">Similar to KOW motif domain containing protein</fullName>
    </submittedName>
</protein>
<dbReference type="EMBL" id="FP929083">
    <property type="protein sequence ID" value="CBX92193.1"/>
    <property type="molecule type" value="Genomic_DNA"/>
</dbReference>
<name>E5R4S0_LEPMJ</name>
<evidence type="ECO:0000256" key="4">
    <source>
        <dbReference type="SAM" id="MobiDB-lite"/>
    </source>
</evidence>
<dbReference type="VEuPathDB" id="FungiDB:LEMA_P048990.1"/>
<reference evidence="6" key="1">
    <citation type="journal article" date="2011" name="Nat. Commun.">
        <title>Effector diversification within compartments of the Leptosphaeria maculans genome affected by Repeat-Induced Point mutations.</title>
        <authorList>
            <person name="Rouxel T."/>
            <person name="Grandaubert J."/>
            <person name="Hane J.K."/>
            <person name="Hoede C."/>
            <person name="van de Wouw A.P."/>
            <person name="Couloux A."/>
            <person name="Dominguez V."/>
            <person name="Anthouard V."/>
            <person name="Bally P."/>
            <person name="Bourras S."/>
            <person name="Cozijnsen A.J."/>
            <person name="Ciuffetti L.M."/>
            <person name="Degrave A."/>
            <person name="Dilmaghani A."/>
            <person name="Duret L."/>
            <person name="Fudal I."/>
            <person name="Goodwin S.B."/>
            <person name="Gout L."/>
            <person name="Glaser N."/>
            <person name="Linglin J."/>
            <person name="Kema G.H.J."/>
            <person name="Lapalu N."/>
            <person name="Lawrence C.B."/>
            <person name="May K."/>
            <person name="Meyer M."/>
            <person name="Ollivier B."/>
            <person name="Poulain J."/>
            <person name="Schoch C.L."/>
            <person name="Simon A."/>
            <person name="Spatafora J.W."/>
            <person name="Stachowiak A."/>
            <person name="Turgeon B.G."/>
            <person name="Tyler B.M."/>
            <person name="Vincent D."/>
            <person name="Weissenbach J."/>
            <person name="Amselem J."/>
            <person name="Quesneville H."/>
            <person name="Oliver R.P."/>
            <person name="Wincker P."/>
            <person name="Balesdent M.-H."/>
            <person name="Howlett B.J."/>
        </authorList>
    </citation>
    <scope>NUCLEOTIDE SEQUENCE [LARGE SCALE GENOMIC DNA]</scope>
    <source>
        <strain evidence="6">JN3 / isolate v23.1.3 / race Av1-4-5-6-7-8</strain>
    </source>
</reference>
<dbReference type="InterPro" id="IPR014722">
    <property type="entry name" value="Rib_uL2_dom2"/>
</dbReference>
<organism evidence="6">
    <name type="scientific">Leptosphaeria maculans (strain JN3 / isolate v23.1.3 / race Av1-4-5-6-7-8)</name>
    <name type="common">Blackleg fungus</name>
    <name type="synonym">Phoma lingam</name>
    <dbReference type="NCBI Taxonomy" id="985895"/>
    <lineage>
        <taxon>Eukaryota</taxon>
        <taxon>Fungi</taxon>
        <taxon>Dikarya</taxon>
        <taxon>Ascomycota</taxon>
        <taxon>Pezizomycotina</taxon>
        <taxon>Dothideomycetes</taxon>
        <taxon>Pleosporomycetidae</taxon>
        <taxon>Pleosporales</taxon>
        <taxon>Pleosporineae</taxon>
        <taxon>Leptosphaeriaceae</taxon>
        <taxon>Plenodomus</taxon>
        <taxon>Plenodomus lingam/Leptosphaeria maculans species complex</taxon>
    </lineage>
</organism>
<sequence>MRSLIARPGRNAARQAKKLDEIRKVKNAIKWHERERKERHKIMHERWEGKQATNRRVQWKALNDNVRKDALARVKEDWRLGPLRPNRAFGEGKQKYGAQTTEQLQRPEFLLSEVKHRNELRERKGLSPVYPLVVDDKLFFPIAADDRVAILKGKDKGKIGTVQSIVESSHQVIVKDINKQYIDSDLFNRSGQDLGPRHESEVPINMEDVRLVIPYEINQGGVRRYTDAIVEEIRMERHTTGIDPFTGTDYGTGEIPKDHQYDPKTGLPIFNRYIAGTQQRIEWPWEKPKVIKNDDFPPESSKNSRKKKSLVKQAINSIRHPITSIKSWTSRPPRKVKPPTKVTRARKRVLTPEQKDKIEQKRFDARELRQQRSIPQSHKSKPAQVHDGVDSTSNIVESAEASWYSLVQSPFPETLGSELQDEIHDHRIEVRKSPDAPPKIKAKHKNVKSKKVLRARQMGIQSMKTPLQLRWEMEQARKLADKKKNPLVETNALLAALGKHMVEKGVRMPKQARKVESDVD</sequence>
<proteinExistence type="inferred from homology"/>
<dbReference type="GeneID" id="13284584"/>
<dbReference type="PROSITE" id="PS01108">
    <property type="entry name" value="RIBOSOMAL_L24"/>
    <property type="match status" value="1"/>
</dbReference>
<dbReference type="OMA" id="RIEWPWE"/>
<dbReference type="Proteomes" id="UP000002668">
    <property type="component" value="Genome"/>
</dbReference>
<dbReference type="Gene3D" id="2.30.30.30">
    <property type="match status" value="1"/>
</dbReference>
<dbReference type="CDD" id="cd06089">
    <property type="entry name" value="KOW_RPL26"/>
    <property type="match status" value="1"/>
</dbReference>
<evidence type="ECO:0000256" key="3">
    <source>
        <dbReference type="ARBA" id="ARBA00023274"/>
    </source>
</evidence>
<feature type="region of interest" description="Disordered" evidence="4">
    <location>
        <begin position="290"/>
        <end position="311"/>
    </location>
</feature>
<comment type="similarity">
    <text evidence="1">Belongs to the universal ribosomal protein uL24 family.</text>
</comment>
<dbReference type="SUPFAM" id="SSF50104">
    <property type="entry name" value="Translation proteins SH3-like domain"/>
    <property type="match status" value="1"/>
</dbReference>
<dbReference type="GO" id="GO:0003735">
    <property type="term" value="F:structural constituent of ribosome"/>
    <property type="evidence" value="ECO:0007669"/>
    <property type="project" value="InterPro"/>
</dbReference>
<accession>E5R4S0</accession>
<feature type="compositionally biased region" description="Basic residues" evidence="4">
    <location>
        <begin position="332"/>
        <end position="349"/>
    </location>
</feature>
<dbReference type="InParanoid" id="E5R4S0"/>
<dbReference type="STRING" id="985895.E5R4S0"/>
<keyword evidence="3" id="KW-0687">Ribonucleoprotein</keyword>
<evidence type="ECO:0000256" key="1">
    <source>
        <dbReference type="ARBA" id="ARBA00010618"/>
    </source>
</evidence>
<evidence type="ECO:0000313" key="6">
    <source>
        <dbReference type="Proteomes" id="UP000002668"/>
    </source>
</evidence>
<dbReference type="eggNOG" id="ENOG502QUDZ">
    <property type="taxonomic scope" value="Eukaryota"/>
</dbReference>
<evidence type="ECO:0000313" key="5">
    <source>
        <dbReference type="EMBL" id="CBX92193.1"/>
    </source>
</evidence>
<dbReference type="InterPro" id="IPR003256">
    <property type="entry name" value="Ribosomal_uL24"/>
</dbReference>
<dbReference type="HOGENOM" id="CLU_533327_0_0_1"/>
<dbReference type="GO" id="GO:0006412">
    <property type="term" value="P:translation"/>
    <property type="evidence" value="ECO:0007669"/>
    <property type="project" value="InterPro"/>
</dbReference>
<dbReference type="InterPro" id="IPR041988">
    <property type="entry name" value="Ribosomal_uL24_KOW"/>
</dbReference>
<dbReference type="RefSeq" id="XP_003835558.1">
    <property type="nucleotide sequence ID" value="XM_003835510.1"/>
</dbReference>
<dbReference type="AlphaFoldDB" id="E5R4S0"/>
<dbReference type="InterPro" id="IPR008991">
    <property type="entry name" value="Translation_prot_SH3-like_sf"/>
</dbReference>
<dbReference type="GO" id="GO:0003723">
    <property type="term" value="F:RNA binding"/>
    <property type="evidence" value="ECO:0007669"/>
    <property type="project" value="InterPro"/>
</dbReference>
<dbReference type="InterPro" id="IPR005825">
    <property type="entry name" value="Ribosomal_uL24_CS"/>
</dbReference>
<keyword evidence="2" id="KW-0689">Ribosomal protein</keyword>
<gene>
    <name evidence="5" type="ORF">LEMA_P048990.1</name>
</gene>
<dbReference type="OrthoDB" id="359154at2759"/>
<dbReference type="PANTHER" id="PTHR12903">
    <property type="entry name" value="MITOCHONDRIAL RIBOSOMAL PROTEIN L24"/>
    <property type="match status" value="1"/>
</dbReference>
<feature type="region of interest" description="Disordered" evidence="4">
    <location>
        <begin position="324"/>
        <end position="389"/>
    </location>
</feature>